<sequence length="229" mass="24770">MPKISGCESDVRLGRRQRRKDTGPGPRKLPRKLEGFAGHLGGWRITAQDGPIQPATESSGGLEGEIRFSPPPSPVSSESSASQPAPQAERNDSPSPLASGMPGEMRHNDPTFFIPSYASLGWPPPDDKSKIYTDHTPDGGGLSIDPGEDIHNPSNALFFIPEVNDAMSTLNMFNYGLEYDASCVDRVGSTQVSLCGASNQPFEPADFTNTLAAIPFQRQRFETFSFPCE</sequence>
<accession>A0A6A4IB22</accession>
<feature type="compositionally biased region" description="Low complexity" evidence="1">
    <location>
        <begin position="75"/>
        <end position="88"/>
    </location>
</feature>
<gene>
    <name evidence="2" type="ORF">BT96DRAFT_150341</name>
</gene>
<proteinExistence type="predicted"/>
<dbReference type="Proteomes" id="UP000799118">
    <property type="component" value="Unassembled WGS sequence"/>
</dbReference>
<evidence type="ECO:0000313" key="2">
    <source>
        <dbReference type="EMBL" id="KAE9407210.1"/>
    </source>
</evidence>
<evidence type="ECO:0000313" key="3">
    <source>
        <dbReference type="Proteomes" id="UP000799118"/>
    </source>
</evidence>
<protein>
    <submittedName>
        <fullName evidence="2">Uncharacterized protein</fullName>
    </submittedName>
</protein>
<name>A0A6A4IB22_9AGAR</name>
<dbReference type="AlphaFoldDB" id="A0A6A4IB22"/>
<organism evidence="2 3">
    <name type="scientific">Gymnopus androsaceus JB14</name>
    <dbReference type="NCBI Taxonomy" id="1447944"/>
    <lineage>
        <taxon>Eukaryota</taxon>
        <taxon>Fungi</taxon>
        <taxon>Dikarya</taxon>
        <taxon>Basidiomycota</taxon>
        <taxon>Agaricomycotina</taxon>
        <taxon>Agaricomycetes</taxon>
        <taxon>Agaricomycetidae</taxon>
        <taxon>Agaricales</taxon>
        <taxon>Marasmiineae</taxon>
        <taxon>Omphalotaceae</taxon>
        <taxon>Gymnopus</taxon>
    </lineage>
</organism>
<feature type="region of interest" description="Disordered" evidence="1">
    <location>
        <begin position="1"/>
        <end position="110"/>
    </location>
</feature>
<keyword evidence="3" id="KW-1185">Reference proteome</keyword>
<reference evidence="2" key="1">
    <citation type="journal article" date="2019" name="Environ. Microbiol.">
        <title>Fungal ecological strategies reflected in gene transcription - a case study of two litter decomposers.</title>
        <authorList>
            <person name="Barbi F."/>
            <person name="Kohler A."/>
            <person name="Barry K."/>
            <person name="Baskaran P."/>
            <person name="Daum C."/>
            <person name="Fauchery L."/>
            <person name="Ihrmark K."/>
            <person name="Kuo A."/>
            <person name="LaButti K."/>
            <person name="Lipzen A."/>
            <person name="Morin E."/>
            <person name="Grigoriev I.V."/>
            <person name="Henrissat B."/>
            <person name="Lindahl B."/>
            <person name="Martin F."/>
        </authorList>
    </citation>
    <scope>NUCLEOTIDE SEQUENCE</scope>
    <source>
        <strain evidence="2">JB14</strain>
    </source>
</reference>
<evidence type="ECO:0000256" key="1">
    <source>
        <dbReference type="SAM" id="MobiDB-lite"/>
    </source>
</evidence>
<dbReference type="EMBL" id="ML769397">
    <property type="protein sequence ID" value="KAE9407210.1"/>
    <property type="molecule type" value="Genomic_DNA"/>
</dbReference>